<keyword evidence="2" id="KW-0479">Metal-binding</keyword>
<evidence type="ECO:0000313" key="7">
    <source>
        <dbReference type="EMBL" id="KNF07254.1"/>
    </source>
</evidence>
<sequence>MKKTNFSKDLMDKIKEISESCSGCRLCVKECLMLEEYCNSPKDLFQKVLETETIDPAIPYSCNMCNQCTIVCPKNLEIQDKFMEMRQAFVKDNNGKSPMKGHSAIEMHQLLSFSKMFTTGKLNKQREEGKHE</sequence>
<organism evidence="7 8">
    <name type="scientific">Gottschalkia purinilytica</name>
    <name type="common">Clostridium purinilyticum</name>
    <dbReference type="NCBI Taxonomy" id="1503"/>
    <lineage>
        <taxon>Bacteria</taxon>
        <taxon>Bacillati</taxon>
        <taxon>Bacillota</taxon>
        <taxon>Tissierellia</taxon>
        <taxon>Tissierellales</taxon>
        <taxon>Gottschalkiaceae</taxon>
        <taxon>Gottschalkia</taxon>
    </lineage>
</organism>
<name>A0A0L0W6W2_GOTPU</name>
<dbReference type="PANTHER" id="PTHR43255">
    <property type="entry name" value="IRON-SULFUR-BINDING OXIDOREDUCTASE FADF-RELATED-RELATED"/>
    <property type="match status" value="1"/>
</dbReference>
<keyword evidence="1" id="KW-0004">4Fe-4S</keyword>
<dbReference type="PANTHER" id="PTHR43255:SF1">
    <property type="entry name" value="IRON-SULFUR-BINDING OXIDOREDUCTASE FADF-RELATED"/>
    <property type="match status" value="1"/>
</dbReference>
<dbReference type="STRING" id="1503.CLPU_20c00300"/>
<keyword evidence="8" id="KW-1185">Reference proteome</keyword>
<dbReference type="GO" id="GO:0016491">
    <property type="term" value="F:oxidoreductase activity"/>
    <property type="evidence" value="ECO:0007669"/>
    <property type="project" value="UniProtKB-KW"/>
</dbReference>
<dbReference type="InterPro" id="IPR017900">
    <property type="entry name" value="4Fe4S_Fe_S_CS"/>
</dbReference>
<evidence type="ECO:0000256" key="2">
    <source>
        <dbReference type="ARBA" id="ARBA00022723"/>
    </source>
</evidence>
<dbReference type="GO" id="GO:0051539">
    <property type="term" value="F:4 iron, 4 sulfur cluster binding"/>
    <property type="evidence" value="ECO:0007669"/>
    <property type="project" value="UniProtKB-KW"/>
</dbReference>
<dbReference type="GO" id="GO:0005886">
    <property type="term" value="C:plasma membrane"/>
    <property type="evidence" value="ECO:0007669"/>
    <property type="project" value="TreeGrafter"/>
</dbReference>
<evidence type="ECO:0000313" key="8">
    <source>
        <dbReference type="Proteomes" id="UP000037267"/>
    </source>
</evidence>
<keyword evidence="5" id="KW-0411">Iron-sulfur</keyword>
<evidence type="ECO:0000256" key="5">
    <source>
        <dbReference type="ARBA" id="ARBA00023014"/>
    </source>
</evidence>
<feature type="domain" description="4Fe-4S ferredoxin-type" evidence="6">
    <location>
        <begin position="50"/>
        <end position="81"/>
    </location>
</feature>
<dbReference type="Proteomes" id="UP000037267">
    <property type="component" value="Unassembled WGS sequence"/>
</dbReference>
<dbReference type="RefSeq" id="WP_050378607.1">
    <property type="nucleotide sequence ID" value="NZ_LGSS01000020.1"/>
</dbReference>
<reference evidence="8" key="1">
    <citation type="submission" date="2015-07" db="EMBL/GenBank/DDBJ databases">
        <title>Draft genome sequence of the purine-degrading Gottschalkia purinilyticum DSM 1384 (formerly Clostridium purinilyticum).</title>
        <authorList>
            <person name="Poehlein A."/>
            <person name="Schiel-Bengelsdorf B."/>
            <person name="Bengelsdorf F.R."/>
            <person name="Daniel R."/>
            <person name="Duerre P."/>
        </authorList>
    </citation>
    <scope>NUCLEOTIDE SEQUENCE [LARGE SCALE GENOMIC DNA]</scope>
    <source>
        <strain evidence="8">DSM 1384</strain>
    </source>
</reference>
<keyword evidence="4" id="KW-0408">Iron</keyword>
<proteinExistence type="predicted"/>
<gene>
    <name evidence="7" type="ORF">CLPU_20c00300</name>
</gene>
<keyword evidence="3" id="KW-0560">Oxidoreductase</keyword>
<dbReference type="InterPro" id="IPR009051">
    <property type="entry name" value="Helical_ferredxn"/>
</dbReference>
<dbReference type="PROSITE" id="PS51379">
    <property type="entry name" value="4FE4S_FER_2"/>
    <property type="match status" value="1"/>
</dbReference>
<dbReference type="GO" id="GO:0046872">
    <property type="term" value="F:metal ion binding"/>
    <property type="evidence" value="ECO:0007669"/>
    <property type="project" value="UniProtKB-KW"/>
</dbReference>
<dbReference type="InterPro" id="IPR051460">
    <property type="entry name" value="HdrC_iron-sulfur_subunit"/>
</dbReference>
<dbReference type="SUPFAM" id="SSF46548">
    <property type="entry name" value="alpha-helical ferredoxin"/>
    <property type="match status" value="1"/>
</dbReference>
<dbReference type="InterPro" id="IPR017896">
    <property type="entry name" value="4Fe4S_Fe-S-bd"/>
</dbReference>
<dbReference type="Gene3D" id="1.10.1060.10">
    <property type="entry name" value="Alpha-helical ferredoxin"/>
    <property type="match status" value="1"/>
</dbReference>
<accession>A0A0L0W6W2</accession>
<dbReference type="AlphaFoldDB" id="A0A0L0W6W2"/>
<evidence type="ECO:0000256" key="4">
    <source>
        <dbReference type="ARBA" id="ARBA00023004"/>
    </source>
</evidence>
<evidence type="ECO:0000256" key="1">
    <source>
        <dbReference type="ARBA" id="ARBA00022485"/>
    </source>
</evidence>
<dbReference type="PROSITE" id="PS00198">
    <property type="entry name" value="4FE4S_FER_1"/>
    <property type="match status" value="1"/>
</dbReference>
<evidence type="ECO:0000256" key="3">
    <source>
        <dbReference type="ARBA" id="ARBA00023002"/>
    </source>
</evidence>
<comment type="caution">
    <text evidence="7">The sequence shown here is derived from an EMBL/GenBank/DDBJ whole genome shotgun (WGS) entry which is preliminary data.</text>
</comment>
<dbReference type="EMBL" id="LGSS01000020">
    <property type="protein sequence ID" value="KNF07254.1"/>
    <property type="molecule type" value="Genomic_DNA"/>
</dbReference>
<protein>
    <submittedName>
        <fullName evidence="7">4Fe-4S dicluster domain</fullName>
    </submittedName>
</protein>
<dbReference type="Pfam" id="PF13534">
    <property type="entry name" value="Fer4_17"/>
    <property type="match status" value="1"/>
</dbReference>
<evidence type="ECO:0000259" key="6">
    <source>
        <dbReference type="PROSITE" id="PS51379"/>
    </source>
</evidence>